<evidence type="ECO:0000313" key="1">
    <source>
        <dbReference type="EMBL" id="KAK7042426.1"/>
    </source>
</evidence>
<dbReference type="AlphaFoldDB" id="A0AAW0CTP3"/>
<proteinExistence type="predicted"/>
<dbReference type="PROSITE" id="PS51257">
    <property type="entry name" value="PROKAR_LIPOPROTEIN"/>
    <property type="match status" value="1"/>
</dbReference>
<evidence type="ECO:0000313" key="2">
    <source>
        <dbReference type="Proteomes" id="UP001362999"/>
    </source>
</evidence>
<name>A0AAW0CTP3_9AGAR</name>
<dbReference type="Proteomes" id="UP001362999">
    <property type="component" value="Unassembled WGS sequence"/>
</dbReference>
<gene>
    <name evidence="1" type="ORF">R3P38DRAFT_2890419</name>
</gene>
<protein>
    <submittedName>
        <fullName evidence="1">Uncharacterized protein</fullName>
    </submittedName>
</protein>
<dbReference type="EMBL" id="JAWWNJ010000013">
    <property type="protein sequence ID" value="KAK7042426.1"/>
    <property type="molecule type" value="Genomic_DNA"/>
</dbReference>
<organism evidence="1 2">
    <name type="scientific">Favolaschia claudopus</name>
    <dbReference type="NCBI Taxonomy" id="2862362"/>
    <lineage>
        <taxon>Eukaryota</taxon>
        <taxon>Fungi</taxon>
        <taxon>Dikarya</taxon>
        <taxon>Basidiomycota</taxon>
        <taxon>Agaricomycotina</taxon>
        <taxon>Agaricomycetes</taxon>
        <taxon>Agaricomycetidae</taxon>
        <taxon>Agaricales</taxon>
        <taxon>Marasmiineae</taxon>
        <taxon>Mycenaceae</taxon>
        <taxon>Favolaschia</taxon>
    </lineage>
</organism>
<reference evidence="1 2" key="1">
    <citation type="journal article" date="2024" name="J Genomics">
        <title>Draft genome sequencing and assembly of Favolaschia claudopus CIRM-BRFM 2984 isolated from oak limbs.</title>
        <authorList>
            <person name="Navarro D."/>
            <person name="Drula E."/>
            <person name="Chaduli D."/>
            <person name="Cazenave R."/>
            <person name="Ahrendt S."/>
            <person name="Wang J."/>
            <person name="Lipzen A."/>
            <person name="Daum C."/>
            <person name="Barry K."/>
            <person name="Grigoriev I.V."/>
            <person name="Favel A."/>
            <person name="Rosso M.N."/>
            <person name="Martin F."/>
        </authorList>
    </citation>
    <scope>NUCLEOTIDE SEQUENCE [LARGE SCALE GENOMIC DNA]</scope>
    <source>
        <strain evidence="1 2">CIRM-BRFM 2984</strain>
    </source>
</reference>
<sequence length="191" mass="21571">MRAGFNYISQWLERENPGKTYQIVSAGGACSVLVFKNRKKTKDVDVYTPNADDLAAVLAAGRDYVRYSGAPPSWINIAYVANNRGGDTLFDNSVRQRVLLYESATLQVFAADWRFQLVGKIVRAGNFEDPKDIKDAVSILRILVEERGGMLKLSEMRDWYESGALIRPEHVELINKEYESKYDELGIAVEI</sequence>
<comment type="caution">
    <text evidence="1">The sequence shown here is derived from an EMBL/GenBank/DDBJ whole genome shotgun (WGS) entry which is preliminary data.</text>
</comment>
<keyword evidence="2" id="KW-1185">Reference proteome</keyword>
<accession>A0AAW0CTP3</accession>